<evidence type="ECO:0000313" key="3">
    <source>
        <dbReference type="Proteomes" id="UP000076154"/>
    </source>
</evidence>
<dbReference type="EMBL" id="LUEZ02000122">
    <property type="protein sequence ID" value="RDB16728.1"/>
    <property type="molecule type" value="Genomic_DNA"/>
</dbReference>
<reference evidence="2" key="1">
    <citation type="submission" date="2018-04" db="EMBL/GenBank/DDBJ databases">
        <title>Whole genome sequencing of Hypsizygus marmoreus.</title>
        <authorList>
            <person name="Choi I.-G."/>
            <person name="Min B."/>
            <person name="Kim J.-G."/>
            <person name="Kim S."/>
            <person name="Oh Y.-L."/>
            <person name="Kong W.-S."/>
            <person name="Park H."/>
            <person name="Jeong J."/>
            <person name="Song E.-S."/>
        </authorList>
    </citation>
    <scope>NUCLEOTIDE SEQUENCE [LARGE SCALE GENOMIC DNA]</scope>
    <source>
        <strain evidence="2">51987-8</strain>
    </source>
</reference>
<dbReference type="InParanoid" id="A0A369J424"/>
<organism evidence="2 3">
    <name type="scientific">Hypsizygus marmoreus</name>
    <name type="common">White beech mushroom</name>
    <name type="synonym">Agaricus marmoreus</name>
    <dbReference type="NCBI Taxonomy" id="39966"/>
    <lineage>
        <taxon>Eukaryota</taxon>
        <taxon>Fungi</taxon>
        <taxon>Dikarya</taxon>
        <taxon>Basidiomycota</taxon>
        <taxon>Agaricomycotina</taxon>
        <taxon>Agaricomycetes</taxon>
        <taxon>Agaricomycetidae</taxon>
        <taxon>Agaricales</taxon>
        <taxon>Tricholomatineae</taxon>
        <taxon>Lyophyllaceae</taxon>
        <taxon>Hypsizygus</taxon>
    </lineage>
</organism>
<feature type="compositionally biased region" description="Low complexity" evidence="1">
    <location>
        <begin position="23"/>
        <end position="53"/>
    </location>
</feature>
<comment type="caution">
    <text evidence="2">The sequence shown here is derived from an EMBL/GenBank/DDBJ whole genome shotgun (WGS) entry which is preliminary data.</text>
</comment>
<proteinExistence type="predicted"/>
<gene>
    <name evidence="2" type="ORF">Hypma_002436</name>
</gene>
<evidence type="ECO:0000256" key="1">
    <source>
        <dbReference type="SAM" id="MobiDB-lite"/>
    </source>
</evidence>
<keyword evidence="3" id="KW-1185">Reference proteome</keyword>
<evidence type="ECO:0000313" key="2">
    <source>
        <dbReference type="EMBL" id="RDB16728.1"/>
    </source>
</evidence>
<feature type="region of interest" description="Disordered" evidence="1">
    <location>
        <begin position="23"/>
        <end position="56"/>
    </location>
</feature>
<dbReference type="Proteomes" id="UP000076154">
    <property type="component" value="Unassembled WGS sequence"/>
</dbReference>
<protein>
    <submittedName>
        <fullName evidence="2">Uncharacterized protein</fullName>
    </submittedName>
</protein>
<dbReference type="AlphaFoldDB" id="A0A369J424"/>
<sequence length="71" mass="7655">MTTFFIITPLYLPTAYLPPPARIASPSRTRPSSSTLVLSSPLLPTPTQHHPTPASTIPRQTRILCSPSGSE</sequence>
<name>A0A369J424_HYPMA</name>
<accession>A0A369J424</accession>